<reference evidence="3 4" key="1">
    <citation type="submission" date="2022-05" db="EMBL/GenBank/DDBJ databases">
        <authorList>
            <consortium name="Genoscope - CEA"/>
            <person name="William W."/>
        </authorList>
    </citation>
    <scope>NUCLEOTIDE SEQUENCE [LARGE SCALE GENOMIC DNA]</scope>
</reference>
<keyword evidence="2" id="KW-1133">Transmembrane helix</keyword>
<keyword evidence="2" id="KW-0812">Transmembrane</keyword>
<evidence type="ECO:0000313" key="4">
    <source>
        <dbReference type="Proteomes" id="UP001159427"/>
    </source>
</evidence>
<comment type="caution">
    <text evidence="3">The sequence shown here is derived from an EMBL/GenBank/DDBJ whole genome shotgun (WGS) entry which is preliminary data.</text>
</comment>
<gene>
    <name evidence="3" type="ORF">PEVE_00019139</name>
</gene>
<dbReference type="EMBL" id="CALNXI010000259">
    <property type="protein sequence ID" value="CAH3023399.1"/>
    <property type="molecule type" value="Genomic_DNA"/>
</dbReference>
<feature type="compositionally biased region" description="Polar residues" evidence="1">
    <location>
        <begin position="186"/>
        <end position="197"/>
    </location>
</feature>
<name>A0ABN8M4P2_9CNID</name>
<evidence type="ECO:0000256" key="1">
    <source>
        <dbReference type="SAM" id="MobiDB-lite"/>
    </source>
</evidence>
<organism evidence="3 4">
    <name type="scientific">Porites evermanni</name>
    <dbReference type="NCBI Taxonomy" id="104178"/>
    <lineage>
        <taxon>Eukaryota</taxon>
        <taxon>Metazoa</taxon>
        <taxon>Cnidaria</taxon>
        <taxon>Anthozoa</taxon>
        <taxon>Hexacorallia</taxon>
        <taxon>Scleractinia</taxon>
        <taxon>Fungiina</taxon>
        <taxon>Poritidae</taxon>
        <taxon>Porites</taxon>
    </lineage>
</organism>
<feature type="compositionally biased region" description="Basic and acidic residues" evidence="1">
    <location>
        <begin position="166"/>
        <end position="180"/>
    </location>
</feature>
<accession>A0ABN8M4P2</accession>
<sequence>MLSYGFLVVLLCDEDSDCPYAGERCCKSTETGKELAKGICMMRTCGGDVCRTQYDCLPNKRCDASQTSLRSRCTTLCYGDHHCEEMYGQNSGYICSYSEVLDQNQCEKKSDSTIKLDSETARFIYISCAIIGFCLIFACLRHWRTRRQSARQMATRNATLIGRTNAQERRNVGSRAAERPEALQMTSIQTHEQSNGPASDAIAGEGPPSYMEVGDVPQSPPPTYEEATKV</sequence>
<dbReference type="Proteomes" id="UP001159427">
    <property type="component" value="Unassembled WGS sequence"/>
</dbReference>
<keyword evidence="4" id="KW-1185">Reference proteome</keyword>
<feature type="region of interest" description="Disordered" evidence="1">
    <location>
        <begin position="186"/>
        <end position="230"/>
    </location>
</feature>
<feature type="region of interest" description="Disordered" evidence="1">
    <location>
        <begin position="161"/>
        <end position="180"/>
    </location>
</feature>
<protein>
    <submittedName>
        <fullName evidence="3">Uncharacterized protein</fullName>
    </submittedName>
</protein>
<proteinExistence type="predicted"/>
<evidence type="ECO:0000313" key="3">
    <source>
        <dbReference type="EMBL" id="CAH3023399.1"/>
    </source>
</evidence>
<feature type="transmembrane region" description="Helical" evidence="2">
    <location>
        <begin position="123"/>
        <end position="143"/>
    </location>
</feature>
<keyword evidence="2" id="KW-0472">Membrane</keyword>
<evidence type="ECO:0000256" key="2">
    <source>
        <dbReference type="SAM" id="Phobius"/>
    </source>
</evidence>